<comment type="caution">
    <text evidence="5">The sequence shown here is derived from an EMBL/GenBank/DDBJ whole genome shotgun (WGS) entry which is preliminary data.</text>
</comment>
<dbReference type="PANTHER" id="PTHR47439:SF1">
    <property type="entry name" value="ACID PHOSPHATASE"/>
    <property type="match status" value="1"/>
</dbReference>
<dbReference type="SMART" id="SM00226">
    <property type="entry name" value="LMWPc"/>
    <property type="match status" value="1"/>
</dbReference>
<feature type="active site" evidence="3">
    <location>
        <position position="20"/>
    </location>
</feature>
<evidence type="ECO:0000313" key="6">
    <source>
        <dbReference type="Proteomes" id="UP000188726"/>
    </source>
</evidence>
<keyword evidence="2" id="KW-0378">Hydrolase</keyword>
<comment type="similarity">
    <text evidence="1">Belongs to the low molecular weight phosphotyrosine protein phosphatase family.</text>
</comment>
<protein>
    <submittedName>
        <fullName evidence="5">Protein-tyrosine-phosphatase</fullName>
    </submittedName>
</protein>
<dbReference type="PRINTS" id="PR00719">
    <property type="entry name" value="LMWPTPASE"/>
</dbReference>
<dbReference type="CDD" id="cd16343">
    <property type="entry name" value="LMWPTP"/>
    <property type="match status" value="1"/>
</dbReference>
<feature type="domain" description="Phosphotyrosine protein phosphatase I" evidence="4">
    <location>
        <begin position="8"/>
        <end position="154"/>
    </location>
</feature>
<dbReference type="PANTHER" id="PTHR47439">
    <property type="entry name" value="LOW MOLECULAR WEIGHT PHOSPHOTYROSINE PROTEIN PHOSPHATASE-RELATED"/>
    <property type="match status" value="1"/>
</dbReference>
<evidence type="ECO:0000256" key="1">
    <source>
        <dbReference type="ARBA" id="ARBA00011063"/>
    </source>
</evidence>
<evidence type="ECO:0000256" key="2">
    <source>
        <dbReference type="ARBA" id="ARBA00022801"/>
    </source>
</evidence>
<dbReference type="GO" id="GO:0004725">
    <property type="term" value="F:protein tyrosine phosphatase activity"/>
    <property type="evidence" value="ECO:0007669"/>
    <property type="project" value="InterPro"/>
</dbReference>
<evidence type="ECO:0000313" key="5">
    <source>
        <dbReference type="EMBL" id="OOE44595.1"/>
    </source>
</evidence>
<accession>A0AB36K7R0</accession>
<dbReference type="Pfam" id="PF01451">
    <property type="entry name" value="LMWPc"/>
    <property type="match status" value="1"/>
</dbReference>
<dbReference type="InterPro" id="IPR017867">
    <property type="entry name" value="Tyr_phospatase_low_mol_wt"/>
</dbReference>
<organism evidence="5 6">
    <name type="scientific">Salinivibrio kushneri</name>
    <dbReference type="NCBI Taxonomy" id="1908198"/>
    <lineage>
        <taxon>Bacteria</taxon>
        <taxon>Pseudomonadati</taxon>
        <taxon>Pseudomonadota</taxon>
        <taxon>Gammaproteobacteria</taxon>
        <taxon>Vibrionales</taxon>
        <taxon>Vibrionaceae</taxon>
        <taxon>Salinivibrio</taxon>
    </lineage>
</organism>
<dbReference type="EMBL" id="MUEO01000013">
    <property type="protein sequence ID" value="OOE44595.1"/>
    <property type="molecule type" value="Genomic_DNA"/>
</dbReference>
<feature type="active site" description="Nucleophile" evidence="3">
    <location>
        <position position="14"/>
    </location>
</feature>
<evidence type="ECO:0000256" key="3">
    <source>
        <dbReference type="PIRSR" id="PIRSR617867-1"/>
    </source>
</evidence>
<gene>
    <name evidence="5" type="ORF">BZG09_07045</name>
</gene>
<dbReference type="RefSeq" id="WP_077458035.1">
    <property type="nucleotide sequence ID" value="NZ_MUEN01000055.1"/>
</dbReference>
<reference evidence="5 6" key="1">
    <citation type="journal article" date="2017" name="Genome Announc.">
        <title>Draft Genome Sequences of Salinivibrio proteolyticus, Salinivibrio sharmensis, Salinivibrio siamensis, Salinivibrio costicola subsp. alcaliphilus, Salinivibrio costicola subsp. vallismortis, and 29 New Isolates Belonging to the Genus Salinivibrio.</title>
        <authorList>
            <person name="Lopez-Hermoso C."/>
            <person name="de la Haba R.R."/>
            <person name="Sanchez-Porro C."/>
            <person name="Bayliss S.C."/>
            <person name="Feil E.J."/>
            <person name="Ventosa A."/>
        </authorList>
    </citation>
    <scope>NUCLEOTIDE SEQUENCE [LARGE SCALE GENOMIC DNA]</scope>
    <source>
        <strain evidence="5 6">IC202</strain>
    </source>
</reference>
<proteinExistence type="inferred from homology"/>
<dbReference type="Gene3D" id="3.40.50.2300">
    <property type="match status" value="1"/>
</dbReference>
<dbReference type="AlphaFoldDB" id="A0AB36K7R0"/>
<dbReference type="SUPFAM" id="SSF52788">
    <property type="entry name" value="Phosphotyrosine protein phosphatases I"/>
    <property type="match status" value="1"/>
</dbReference>
<feature type="active site" description="Proton donor" evidence="3">
    <location>
        <position position="128"/>
    </location>
</feature>
<name>A0AB36K7R0_9GAMM</name>
<dbReference type="InterPro" id="IPR052995">
    <property type="entry name" value="LMW-PTP"/>
</dbReference>
<dbReference type="InterPro" id="IPR023485">
    <property type="entry name" value="Ptyr_pPase"/>
</dbReference>
<dbReference type="InterPro" id="IPR036196">
    <property type="entry name" value="Ptyr_pPase_sf"/>
</dbReference>
<sequence length="171" mass="18406">MTTDNQRPSVLVVCLGNICRSPTAEAVLRARAQARGLAVDIDSAGTAGYHQGNPPDTRSQAAGQARGYSFEGIRARQVGPADFGCHDMILAADESNLADLQAQCPPEYQGKLSLFLHWGEHTDGPIPDPYYGGPDGFERVLDLLEQAADGVLDHIEAHLLPRSLRESASRE</sequence>
<dbReference type="Proteomes" id="UP000188726">
    <property type="component" value="Unassembled WGS sequence"/>
</dbReference>
<evidence type="ECO:0000259" key="4">
    <source>
        <dbReference type="SMART" id="SM00226"/>
    </source>
</evidence>